<evidence type="ECO:0000313" key="3">
    <source>
        <dbReference type="Proteomes" id="UP001277761"/>
    </source>
</evidence>
<organism evidence="2 3">
    <name type="scientific">Patulibacter brassicae</name>
    <dbReference type="NCBI Taxonomy" id="1705717"/>
    <lineage>
        <taxon>Bacteria</taxon>
        <taxon>Bacillati</taxon>
        <taxon>Actinomycetota</taxon>
        <taxon>Thermoleophilia</taxon>
        <taxon>Solirubrobacterales</taxon>
        <taxon>Patulibacteraceae</taxon>
        <taxon>Patulibacter</taxon>
    </lineage>
</organism>
<sequence>MTDGPDRTDGERPADVRLWLVRHGETAWARVGRHTGRTDLPLTPHGEEQAAALAPRLAGVPFAAVRCSPLQRARRTLELALPDRSPVLDDDLAERDYGSAEGRTRAELRQADPTWDSWRTPVPGAETIAQVGDRADRAIAAALRDAGPVPPAPPAREAGGPRPGPAVSDVPAEAGGLRGVGDPAGRDVLLVAHGHLLRILAARWLGQPATFGEHLPLAVAALSVLGTDRGRPVLLRWNDAR</sequence>
<keyword evidence="3" id="KW-1185">Reference proteome</keyword>
<dbReference type="CDD" id="cd07067">
    <property type="entry name" value="HP_PGM_like"/>
    <property type="match status" value="1"/>
</dbReference>
<reference evidence="2 3" key="1">
    <citation type="submission" date="2023-11" db="EMBL/GenBank/DDBJ databases">
        <authorList>
            <person name="Xu M."/>
            <person name="Jiang T."/>
        </authorList>
    </citation>
    <scope>NUCLEOTIDE SEQUENCE [LARGE SCALE GENOMIC DNA]</scope>
    <source>
        <strain evidence="2 3">SD</strain>
    </source>
</reference>
<dbReference type="InterPro" id="IPR050275">
    <property type="entry name" value="PGM_Phosphatase"/>
</dbReference>
<dbReference type="InterPro" id="IPR029033">
    <property type="entry name" value="His_PPase_superfam"/>
</dbReference>
<dbReference type="Pfam" id="PF00300">
    <property type="entry name" value="His_Phos_1"/>
    <property type="match status" value="2"/>
</dbReference>
<dbReference type="InterPro" id="IPR013078">
    <property type="entry name" value="His_Pase_superF_clade-1"/>
</dbReference>
<protein>
    <submittedName>
        <fullName evidence="2">Histidine phosphatase family protein</fullName>
        <ecNumber evidence="2">3.1.3.-</ecNumber>
    </submittedName>
</protein>
<dbReference type="EC" id="3.1.3.-" evidence="2"/>
<gene>
    <name evidence="2" type="ORF">SK069_07150</name>
</gene>
<name>A0ABU4VHR3_9ACTN</name>
<dbReference type="RefSeq" id="WP_319953511.1">
    <property type="nucleotide sequence ID" value="NZ_JAXAVX010000002.1"/>
</dbReference>
<dbReference type="GO" id="GO:0016787">
    <property type="term" value="F:hydrolase activity"/>
    <property type="evidence" value="ECO:0007669"/>
    <property type="project" value="UniProtKB-KW"/>
</dbReference>
<dbReference type="PANTHER" id="PTHR48100:SF15">
    <property type="entry name" value="SEDOHEPTULOSE 1,7-BISPHOSPHATASE"/>
    <property type="match status" value="1"/>
</dbReference>
<dbReference type="SMART" id="SM00855">
    <property type="entry name" value="PGAM"/>
    <property type="match status" value="1"/>
</dbReference>
<evidence type="ECO:0000256" key="1">
    <source>
        <dbReference type="SAM" id="MobiDB-lite"/>
    </source>
</evidence>
<comment type="caution">
    <text evidence="2">The sequence shown here is derived from an EMBL/GenBank/DDBJ whole genome shotgun (WGS) entry which is preliminary data.</text>
</comment>
<accession>A0ABU4VHR3</accession>
<dbReference type="SUPFAM" id="SSF53254">
    <property type="entry name" value="Phosphoglycerate mutase-like"/>
    <property type="match status" value="1"/>
</dbReference>
<dbReference type="PANTHER" id="PTHR48100">
    <property type="entry name" value="BROAD-SPECIFICITY PHOSPHATASE YOR283W-RELATED"/>
    <property type="match status" value="1"/>
</dbReference>
<dbReference type="Gene3D" id="3.40.50.1240">
    <property type="entry name" value="Phosphoglycerate mutase-like"/>
    <property type="match status" value="1"/>
</dbReference>
<proteinExistence type="predicted"/>
<keyword evidence="2" id="KW-0378">Hydrolase</keyword>
<dbReference type="EMBL" id="JAXAVX010000002">
    <property type="protein sequence ID" value="MDX8151361.1"/>
    <property type="molecule type" value="Genomic_DNA"/>
</dbReference>
<evidence type="ECO:0000313" key="2">
    <source>
        <dbReference type="EMBL" id="MDX8151361.1"/>
    </source>
</evidence>
<feature type="region of interest" description="Disordered" evidence="1">
    <location>
        <begin position="145"/>
        <end position="179"/>
    </location>
</feature>
<dbReference type="Proteomes" id="UP001277761">
    <property type="component" value="Unassembled WGS sequence"/>
</dbReference>